<sequence length="105" mass="11511">MQNEKDKKRVKQVRSRLSRIPSPLFSHQSDLNEVGQWIHLVLDFALFAEGGGGGRGAGVGMDTCRSRRWTELLLAVAGQEVSGQLAGPSLTIERRTWPVTLPTGV</sequence>
<dbReference type="AlphaFoldDB" id="A0AAE0YG65"/>
<accession>A0AAE0YG65</accession>
<keyword evidence="2" id="KW-1185">Reference proteome</keyword>
<comment type="caution">
    <text evidence="1">The sequence shown here is derived from an EMBL/GenBank/DDBJ whole genome shotgun (WGS) entry which is preliminary data.</text>
</comment>
<gene>
    <name evidence="1" type="ORF">RRG08_062336</name>
</gene>
<name>A0AAE0YG65_9GAST</name>
<evidence type="ECO:0000313" key="1">
    <source>
        <dbReference type="EMBL" id="KAK3744687.1"/>
    </source>
</evidence>
<organism evidence="1 2">
    <name type="scientific">Elysia crispata</name>
    <name type="common">lettuce slug</name>
    <dbReference type="NCBI Taxonomy" id="231223"/>
    <lineage>
        <taxon>Eukaryota</taxon>
        <taxon>Metazoa</taxon>
        <taxon>Spiralia</taxon>
        <taxon>Lophotrochozoa</taxon>
        <taxon>Mollusca</taxon>
        <taxon>Gastropoda</taxon>
        <taxon>Heterobranchia</taxon>
        <taxon>Euthyneura</taxon>
        <taxon>Panpulmonata</taxon>
        <taxon>Sacoglossa</taxon>
        <taxon>Placobranchoidea</taxon>
        <taxon>Plakobranchidae</taxon>
        <taxon>Elysia</taxon>
    </lineage>
</organism>
<dbReference type="Proteomes" id="UP001283361">
    <property type="component" value="Unassembled WGS sequence"/>
</dbReference>
<protein>
    <submittedName>
        <fullName evidence="1">Uncharacterized protein</fullName>
    </submittedName>
</protein>
<evidence type="ECO:0000313" key="2">
    <source>
        <dbReference type="Proteomes" id="UP001283361"/>
    </source>
</evidence>
<reference evidence="1" key="1">
    <citation type="journal article" date="2023" name="G3 (Bethesda)">
        <title>A reference genome for the long-term kleptoplast-retaining sea slug Elysia crispata morphotype clarki.</title>
        <authorList>
            <person name="Eastman K.E."/>
            <person name="Pendleton A.L."/>
            <person name="Shaikh M.A."/>
            <person name="Suttiyut T."/>
            <person name="Ogas R."/>
            <person name="Tomko P."/>
            <person name="Gavelis G."/>
            <person name="Widhalm J.R."/>
            <person name="Wisecaver J.H."/>
        </authorList>
    </citation>
    <scope>NUCLEOTIDE SEQUENCE</scope>
    <source>
        <strain evidence="1">ECLA1</strain>
    </source>
</reference>
<proteinExistence type="predicted"/>
<dbReference type="EMBL" id="JAWDGP010006253">
    <property type="protein sequence ID" value="KAK3744687.1"/>
    <property type="molecule type" value="Genomic_DNA"/>
</dbReference>